<protein>
    <submittedName>
        <fullName evidence="2">Uncharacterized protein</fullName>
    </submittedName>
</protein>
<keyword evidence="1" id="KW-0732">Signal</keyword>
<reference evidence="2 3" key="1">
    <citation type="submission" date="2006-12" db="EMBL/GenBank/DDBJ databases">
        <title>Complete sequence of Shewanella amazonensis SB2B.</title>
        <authorList>
            <consortium name="US DOE Joint Genome Institute"/>
            <person name="Copeland A."/>
            <person name="Lucas S."/>
            <person name="Lapidus A."/>
            <person name="Barry K."/>
            <person name="Detter J.C."/>
            <person name="Glavina del Rio T."/>
            <person name="Hammon N."/>
            <person name="Israni S."/>
            <person name="Dalin E."/>
            <person name="Tice H."/>
            <person name="Pitluck S."/>
            <person name="Munk A.C."/>
            <person name="Brettin T."/>
            <person name="Bruce D."/>
            <person name="Han C."/>
            <person name="Tapia R."/>
            <person name="Gilna P."/>
            <person name="Schmutz J."/>
            <person name="Larimer F."/>
            <person name="Land M."/>
            <person name="Hauser L."/>
            <person name="Kyrpides N."/>
            <person name="Mikhailova N."/>
            <person name="Fredrickson J."/>
            <person name="Richardson P."/>
        </authorList>
    </citation>
    <scope>NUCLEOTIDE SEQUENCE [LARGE SCALE GENOMIC DNA]</scope>
    <source>
        <strain evidence="3">ATCC BAA-1098 / SB2B</strain>
    </source>
</reference>
<proteinExistence type="predicted"/>
<gene>
    <name evidence="2" type="ordered locus">Sama_0704</name>
</gene>
<dbReference type="AlphaFoldDB" id="A1S3F6"/>
<feature type="chain" id="PRO_5002637106" evidence="1">
    <location>
        <begin position="19"/>
        <end position="224"/>
    </location>
</feature>
<dbReference type="eggNOG" id="ENOG503374U">
    <property type="taxonomic scope" value="Bacteria"/>
</dbReference>
<name>A1S3F6_SHEAM</name>
<accession>A1S3F6</accession>
<sequence>MMRCLLLISLICSLSVLADEWPDMPFPDKGSAQIVADNMNFMGLPMKTWVLHYPGSAVVVADFYEQQWKDHSEKFDKNTLNGDVIINSWQPPFLLTARIRSQYDSTLAYVGISQNLGFSEFETQSSQKFPSLSGTTVLSDISSVDLFKRGRTVVLVSERRVSESYHYYKNYYTSRGWHEVVGILEPSVNQAVLRLNRENAFLDVSIKSEQGRTHIVANEMSEGL</sequence>
<evidence type="ECO:0000313" key="3">
    <source>
        <dbReference type="Proteomes" id="UP000009175"/>
    </source>
</evidence>
<keyword evidence="3" id="KW-1185">Reference proteome</keyword>
<dbReference type="EMBL" id="CP000507">
    <property type="protein sequence ID" value="ABL98912.1"/>
    <property type="molecule type" value="Genomic_DNA"/>
</dbReference>
<dbReference type="OrthoDB" id="6258586at2"/>
<dbReference type="HOGENOM" id="CLU_105436_0_0_6"/>
<organism evidence="2 3">
    <name type="scientific">Shewanella amazonensis (strain ATCC BAA-1098 / SB2B)</name>
    <dbReference type="NCBI Taxonomy" id="326297"/>
    <lineage>
        <taxon>Bacteria</taxon>
        <taxon>Pseudomonadati</taxon>
        <taxon>Pseudomonadota</taxon>
        <taxon>Gammaproteobacteria</taxon>
        <taxon>Alteromonadales</taxon>
        <taxon>Shewanellaceae</taxon>
        <taxon>Shewanella</taxon>
    </lineage>
</organism>
<dbReference type="Proteomes" id="UP000009175">
    <property type="component" value="Chromosome"/>
</dbReference>
<dbReference type="RefSeq" id="WP_011758822.1">
    <property type="nucleotide sequence ID" value="NC_008700.1"/>
</dbReference>
<feature type="signal peptide" evidence="1">
    <location>
        <begin position="1"/>
        <end position="18"/>
    </location>
</feature>
<evidence type="ECO:0000313" key="2">
    <source>
        <dbReference type="EMBL" id="ABL98912.1"/>
    </source>
</evidence>
<dbReference type="STRING" id="326297.Sama_0704"/>
<evidence type="ECO:0000256" key="1">
    <source>
        <dbReference type="SAM" id="SignalP"/>
    </source>
</evidence>
<dbReference type="KEGG" id="saz:Sama_0704"/>